<dbReference type="InterPro" id="IPR007236">
    <property type="entry name" value="SlyX"/>
</dbReference>
<gene>
    <name evidence="1" type="primary">slyX</name>
    <name evidence="2" type="ORF">N4264_12495</name>
</gene>
<protein>
    <recommendedName>
        <fullName evidence="1">Protein SlyX homolog</fullName>
    </recommendedName>
</protein>
<organism evidence="2 3">
    <name type="scientific">Tahibacter amnicola</name>
    <dbReference type="NCBI Taxonomy" id="2976241"/>
    <lineage>
        <taxon>Bacteria</taxon>
        <taxon>Pseudomonadati</taxon>
        <taxon>Pseudomonadota</taxon>
        <taxon>Gammaproteobacteria</taxon>
        <taxon>Lysobacterales</taxon>
        <taxon>Rhodanobacteraceae</taxon>
        <taxon>Tahibacter</taxon>
    </lineage>
</organism>
<evidence type="ECO:0000313" key="3">
    <source>
        <dbReference type="Proteomes" id="UP001064632"/>
    </source>
</evidence>
<proteinExistence type="inferred from homology"/>
<accession>A0ABY6BMY5</accession>
<evidence type="ECO:0000256" key="1">
    <source>
        <dbReference type="HAMAP-Rule" id="MF_00715"/>
    </source>
</evidence>
<keyword evidence="3" id="KW-1185">Reference proteome</keyword>
<comment type="similarity">
    <text evidence="1">Belongs to the SlyX family.</text>
</comment>
<sequence>MASTSLEERLTELEVRFAFLEDTVSVLNSTITSHDRLLLEIRDEFRRLRAELGAVRGALTHDPASEPPPPHY</sequence>
<name>A0ABY6BMY5_9GAMM</name>
<reference evidence="2" key="1">
    <citation type="submission" date="2022-09" db="EMBL/GenBank/DDBJ databases">
        <title>Tahibacter sp. nov., isolated from a fresh water.</title>
        <authorList>
            <person name="Baek J.H."/>
            <person name="Lee J.K."/>
            <person name="Kim J.M."/>
            <person name="Jeon C.O."/>
        </authorList>
    </citation>
    <scope>NUCLEOTIDE SEQUENCE</scope>
    <source>
        <strain evidence="2">W38</strain>
    </source>
</reference>
<dbReference type="PANTHER" id="PTHR36508">
    <property type="entry name" value="PROTEIN SLYX"/>
    <property type="match status" value="1"/>
</dbReference>
<dbReference type="Proteomes" id="UP001064632">
    <property type="component" value="Chromosome"/>
</dbReference>
<dbReference type="Gene3D" id="1.20.5.300">
    <property type="match status" value="1"/>
</dbReference>
<dbReference type="RefSeq" id="WP_261697365.1">
    <property type="nucleotide sequence ID" value="NZ_CP104694.1"/>
</dbReference>
<dbReference type="HAMAP" id="MF_00715">
    <property type="entry name" value="SlyX"/>
    <property type="match status" value="1"/>
</dbReference>
<dbReference type="PANTHER" id="PTHR36508:SF1">
    <property type="entry name" value="PROTEIN SLYX"/>
    <property type="match status" value="1"/>
</dbReference>
<dbReference type="EMBL" id="CP104694">
    <property type="protein sequence ID" value="UXI70415.1"/>
    <property type="molecule type" value="Genomic_DNA"/>
</dbReference>
<dbReference type="Pfam" id="PF04102">
    <property type="entry name" value="SlyX"/>
    <property type="match status" value="1"/>
</dbReference>
<evidence type="ECO:0000313" key="2">
    <source>
        <dbReference type="EMBL" id="UXI70415.1"/>
    </source>
</evidence>